<evidence type="ECO:0000313" key="2">
    <source>
        <dbReference type="EMBL" id="RJK97002.1"/>
    </source>
</evidence>
<gene>
    <name evidence="2" type="ORF">D5H78_07125</name>
</gene>
<feature type="domain" description="Hemerythrin-like" evidence="1">
    <location>
        <begin position="14"/>
        <end position="131"/>
    </location>
</feature>
<accession>A0A3A3ZLG7</accession>
<dbReference type="RefSeq" id="WP_119949718.1">
    <property type="nucleotide sequence ID" value="NZ_QZEZ01000002.1"/>
</dbReference>
<keyword evidence="3" id="KW-1185">Reference proteome</keyword>
<name>A0A3A3ZLG7_9ACTN</name>
<evidence type="ECO:0000313" key="3">
    <source>
        <dbReference type="Proteomes" id="UP000265614"/>
    </source>
</evidence>
<evidence type="ECO:0000259" key="1">
    <source>
        <dbReference type="Pfam" id="PF01814"/>
    </source>
</evidence>
<protein>
    <submittedName>
        <fullName evidence="2">Hemerythrin domain-containing protein</fullName>
    </submittedName>
</protein>
<dbReference type="EMBL" id="QZEZ01000002">
    <property type="protein sequence ID" value="RJK97002.1"/>
    <property type="molecule type" value="Genomic_DNA"/>
</dbReference>
<dbReference type="Pfam" id="PF01814">
    <property type="entry name" value="Hemerythrin"/>
    <property type="match status" value="1"/>
</dbReference>
<dbReference type="PANTHER" id="PTHR35585">
    <property type="entry name" value="HHE DOMAIN PROTEIN (AFU_ORTHOLOGUE AFUA_4G00730)"/>
    <property type="match status" value="1"/>
</dbReference>
<dbReference type="AlphaFoldDB" id="A0A3A3ZLG7"/>
<comment type="caution">
    <text evidence="2">The sequence shown here is derived from an EMBL/GenBank/DDBJ whole genome shotgun (WGS) entry which is preliminary data.</text>
</comment>
<dbReference type="InterPro" id="IPR012312">
    <property type="entry name" value="Hemerythrin-like"/>
</dbReference>
<proteinExistence type="predicted"/>
<dbReference type="OrthoDB" id="9793637at2"/>
<reference evidence="2 3" key="1">
    <citation type="submission" date="2018-09" db="EMBL/GenBank/DDBJ databases">
        <title>YIM 75000 draft genome.</title>
        <authorList>
            <person name="Tang S."/>
            <person name="Feng Y."/>
        </authorList>
    </citation>
    <scope>NUCLEOTIDE SEQUENCE [LARGE SCALE GENOMIC DNA]</scope>
    <source>
        <strain evidence="2 3">YIM 75000</strain>
    </source>
</reference>
<dbReference type="Gene3D" id="1.20.120.520">
    <property type="entry name" value="nmb1532 protein domain like"/>
    <property type="match status" value="1"/>
</dbReference>
<dbReference type="PANTHER" id="PTHR35585:SF1">
    <property type="entry name" value="HHE DOMAIN PROTEIN (AFU_ORTHOLOGUE AFUA_4G00730)"/>
    <property type="match status" value="1"/>
</dbReference>
<organism evidence="2 3">
    <name type="scientific">Vallicoccus soli</name>
    <dbReference type="NCBI Taxonomy" id="2339232"/>
    <lineage>
        <taxon>Bacteria</taxon>
        <taxon>Bacillati</taxon>
        <taxon>Actinomycetota</taxon>
        <taxon>Actinomycetes</taxon>
        <taxon>Motilibacterales</taxon>
        <taxon>Vallicoccaceae</taxon>
        <taxon>Vallicoccus</taxon>
    </lineage>
</organism>
<sequence>MTDRPYDSAPGDDVVDVLTRQHRQFLDLVDEIQAAGRPEVRRDLADVLTAELMRHAVAEEMHVYPAVRDHLPDGEAAVEHDTREHQELEEQLKALEGLDAADAQFLEVVGRLEATLRDHVRDEEGEQFPLLRARVPRERMLEMAEQVRRAEQLAPTRPHPAAPHSELFHKLVGPGVGFVDRLRDRLAHRDV</sequence>
<dbReference type="Proteomes" id="UP000265614">
    <property type="component" value="Unassembled WGS sequence"/>
</dbReference>